<dbReference type="InterPro" id="IPR013894">
    <property type="entry name" value="RMI1_OB"/>
</dbReference>
<dbReference type="Gene3D" id="2.40.50.770">
    <property type="entry name" value="RecQ-mediated genome instability protein Rmi1, C-terminal domain"/>
    <property type="match status" value="1"/>
</dbReference>
<feature type="compositionally biased region" description="Polar residues" evidence="3">
    <location>
        <begin position="381"/>
        <end position="390"/>
    </location>
</feature>
<evidence type="ECO:0000256" key="2">
    <source>
        <dbReference type="ARBA" id="ARBA00018987"/>
    </source>
</evidence>
<dbReference type="Proteomes" id="UP000199727">
    <property type="component" value="Unassembled WGS sequence"/>
</dbReference>
<sequence length="503" mass="56075">MTTNLQPIVAFLKRTYPLPCLDPRWVRECVDALIKAGREPSIENVHTEFLYSDLSMCTRESPTFPEGELHDIIIFPRPTLLQIHAITEVGHSAYQIQTVMEQRSEVLSGRTRIRGLDDDEENEVEEGKVPPYPRGMLRLELGDGRRIVRAMEYKRINDFVLGQTSLGSKVVVHNVKVLRGILLLTPENCRFLPDSCVEELEDLQRDQFVSDLQRRLGKLDPDEEGNGLVNPPPVIPPPVRGPGVRTSKRARNAPRQPARASAAQPIQATPQSPVPLDRHVSKRSVPSNAVADPSNSNKGQHAAVVEDDDLDGFDDFDESFLRQVDEAESRAYAIQANLVSRPAPVEVGLYESDDDDFMILDESTIRQLDYVEAQAKQRQTSSAITETKSVSTRKRRSMANEVDDLEDDEFELNESFIRQVDEAEALALASSSSTKKTARQGAASSSTTRSATTSAVTNAIKNRAVQSNKDVVWKQTFSTDISSDVEVDSQKENRVPEIIEISD</sequence>
<feature type="compositionally biased region" description="Low complexity" evidence="3">
    <location>
        <begin position="442"/>
        <end position="454"/>
    </location>
</feature>
<dbReference type="AlphaFoldDB" id="A0A854QF20"/>
<dbReference type="SMART" id="SM01161">
    <property type="entry name" value="DUF1767"/>
    <property type="match status" value="1"/>
</dbReference>
<comment type="similarity">
    <text evidence="1">Belongs to the RMI1 family.</text>
</comment>
<feature type="region of interest" description="Disordered" evidence="3">
    <location>
        <begin position="218"/>
        <end position="301"/>
    </location>
</feature>
<dbReference type="GO" id="GO:0031422">
    <property type="term" value="C:RecQ family helicase-topoisomerase III complex"/>
    <property type="evidence" value="ECO:0007669"/>
    <property type="project" value="TreeGrafter"/>
</dbReference>
<dbReference type="GO" id="GO:0000712">
    <property type="term" value="P:resolution of meiotic recombination intermediates"/>
    <property type="evidence" value="ECO:0007669"/>
    <property type="project" value="TreeGrafter"/>
</dbReference>
<feature type="compositionally biased region" description="Pro residues" evidence="3">
    <location>
        <begin position="230"/>
        <end position="240"/>
    </location>
</feature>
<comment type="caution">
    <text evidence="5">The sequence shown here is derived from an EMBL/GenBank/DDBJ whole genome shotgun (WGS) entry which is preliminary data.</text>
</comment>
<accession>A0A854QF20</accession>
<evidence type="ECO:0000313" key="6">
    <source>
        <dbReference type="Proteomes" id="UP000199727"/>
    </source>
</evidence>
<organism evidence="5 6">
    <name type="scientific">Cryptococcus neoformans Tu259-1</name>
    <dbReference type="NCBI Taxonomy" id="1230072"/>
    <lineage>
        <taxon>Eukaryota</taxon>
        <taxon>Fungi</taxon>
        <taxon>Dikarya</taxon>
        <taxon>Basidiomycota</taxon>
        <taxon>Agaricomycotina</taxon>
        <taxon>Tremellomycetes</taxon>
        <taxon>Tremellales</taxon>
        <taxon>Cryptococcaceae</taxon>
        <taxon>Cryptococcus</taxon>
        <taxon>Cryptococcus neoformans species complex</taxon>
    </lineage>
</organism>
<feature type="compositionally biased region" description="Low complexity" evidence="3">
    <location>
        <begin position="253"/>
        <end position="268"/>
    </location>
</feature>
<dbReference type="EMBL" id="AMKT01000067">
    <property type="protein sequence ID" value="OXG16522.1"/>
    <property type="molecule type" value="Genomic_DNA"/>
</dbReference>
<dbReference type="OrthoDB" id="341511at2759"/>
<gene>
    <name evidence="5" type="ORF">C361_04891</name>
</gene>
<evidence type="ECO:0000256" key="1">
    <source>
        <dbReference type="ARBA" id="ARBA00006395"/>
    </source>
</evidence>
<evidence type="ECO:0000256" key="3">
    <source>
        <dbReference type="SAM" id="MobiDB-lite"/>
    </source>
</evidence>
<dbReference type="PANTHER" id="PTHR14790:SF15">
    <property type="entry name" value="RECQ-MEDIATED GENOME INSTABILITY PROTEIN 1"/>
    <property type="match status" value="1"/>
</dbReference>
<proteinExistence type="inferred from homology"/>
<dbReference type="PANTHER" id="PTHR14790">
    <property type="entry name" value="RECQ-MEDIATED GENOME INSTABILITY PROTEIN 1 RMI1"/>
    <property type="match status" value="1"/>
</dbReference>
<dbReference type="GO" id="GO:0016604">
    <property type="term" value="C:nuclear body"/>
    <property type="evidence" value="ECO:0007669"/>
    <property type="project" value="TreeGrafter"/>
</dbReference>
<dbReference type="GO" id="GO:0000724">
    <property type="term" value="P:double-strand break repair via homologous recombination"/>
    <property type="evidence" value="ECO:0007669"/>
    <property type="project" value="TreeGrafter"/>
</dbReference>
<reference evidence="5 6" key="1">
    <citation type="submission" date="2017-06" db="EMBL/GenBank/DDBJ databases">
        <title>Global population genomics of the pathogenic fungus Cryptococcus neoformans var. grubii.</title>
        <authorList>
            <person name="Cuomo C."/>
            <person name="Litvintseva A."/>
            <person name="Chen Y."/>
            <person name="Young S."/>
            <person name="Zeng Q."/>
            <person name="Chapman S."/>
            <person name="Gujja S."/>
            <person name="Saif S."/>
            <person name="Birren B."/>
        </authorList>
    </citation>
    <scope>NUCLEOTIDE SEQUENCE [LARGE SCALE GENOMIC DNA]</scope>
    <source>
        <strain evidence="5 6">Tu259-1</strain>
    </source>
</reference>
<feature type="region of interest" description="Disordered" evidence="3">
    <location>
        <begin position="381"/>
        <end position="401"/>
    </location>
</feature>
<protein>
    <recommendedName>
        <fullName evidence="2">RecQ-mediated genome instability protein 1</fullName>
    </recommendedName>
</protein>
<feature type="domain" description="RecQ mediated genome instability protein 1 OB-fold" evidence="4">
    <location>
        <begin position="75"/>
        <end position="206"/>
    </location>
</feature>
<name>A0A854QF20_CRYNE</name>
<evidence type="ECO:0000259" key="4">
    <source>
        <dbReference type="Pfam" id="PF08585"/>
    </source>
</evidence>
<evidence type="ECO:0000313" key="5">
    <source>
        <dbReference type="EMBL" id="OXG16522.1"/>
    </source>
</evidence>
<feature type="region of interest" description="Disordered" evidence="3">
    <location>
        <begin position="428"/>
        <end position="454"/>
    </location>
</feature>
<dbReference type="FunFam" id="2.40.50.770:FF:000006">
    <property type="entry name" value="Unplaced genomic scaffold supercont1.3, whole genome shotgun sequence"/>
    <property type="match status" value="1"/>
</dbReference>
<dbReference type="Pfam" id="PF08585">
    <property type="entry name" value="RMI1_N_C"/>
    <property type="match status" value="1"/>
</dbReference>
<dbReference type="InterPro" id="IPR042470">
    <property type="entry name" value="RMI1_N_C_sf"/>
</dbReference>